<sequence length="910" mass="104785">MRINLNIFVVLLCYCGLGWAADVSLDEIEDQGRYTIEGRVYPPELFPDSESLWQKDTIVNINGGEYLGFLREDGSFIISGVPSGSYVLEIVNADYIYESVRVEINPKGKFRARKVNFVQPSQVIQVPYPLKLKALTRFKYFQMREQWKITDFLFNPMVLMMILPLLLMLVLPKMMSDPEAKKEMENLNLSKMTNEMPEISEVITSFFTGGQPKQEKQKPANFREFPLFVDVDQFFEVRVLCPVLCIDFSPHFLFGRKSEKLWCKMGNSDDMLSMNNLYEHDLHDSVGQDCPDIAFAYDDTDAHMAEIAELYSYTEHPEFSKNVKAFEDQMEAYNLPPSWQKLSQTQKKSIVLKLMDQLDLSTKSVRMKAARCILYLAQGCWAEVQSDNEQQQVARDNVMLLYELGIFTMFVELLSLEIENATTANVAMRKVAVSLADSVDLRVILSVLYIITEVIRNEMTSEQEEFQQIVENFKQELYEYRAKAGLPPMTDDTLEVGKSMRASSPPALASDMIDNQNPKRNRPFRRSLMKQSSLDEQEQINMEVDTPQSESEEEISEYYRTYDDPTTLNSDTSGTGNGSDTKMSNSNKPDWMFSPEPQLRIISRLPWTPKVRQKDIDMFLDVSRTKFIGYTLPDDRESLAGLPQPIHESVKTLKNHMYVSLADVQIKKEEEIDRNPISTSEGEIEMTPAEILYQAILPNLPQCMIALLKILLAAAPTSKAKTEITQSTKLGIDVNRHKEIIVKAVSAILLLYLKHLKINHIYQFEFMSQHLVFANCIPLVLKFFNQDIMGYVGSKNTIPIMDFPACVIGEQPELNSDSMVIGDSAPYSWRNIFSCINLLRILNKLIKWKHSRIMMLVVFKSAPILKRTLKVRHGLMQLYVLKLLKIQTKYLGRQWRKVNMKTIKEYERER</sequence>
<dbReference type="SMART" id="SM01292">
    <property type="entry name" value="N1221"/>
    <property type="match status" value="1"/>
</dbReference>
<dbReference type="Pfam" id="PF09430">
    <property type="entry name" value="EMC7_beta-sandw"/>
    <property type="match status" value="1"/>
</dbReference>
<evidence type="ECO:0008006" key="9">
    <source>
        <dbReference type="Google" id="ProtNLM"/>
    </source>
</evidence>
<dbReference type="EMBL" id="AJVK01027710">
    <property type="status" value="NOT_ANNOTATED_CDS"/>
    <property type="molecule type" value="Genomic_DNA"/>
</dbReference>
<feature type="signal peptide" evidence="4">
    <location>
        <begin position="1"/>
        <end position="20"/>
    </location>
</feature>
<dbReference type="PANTHER" id="PTHR13239:SF4">
    <property type="entry name" value="AT25231P"/>
    <property type="match status" value="1"/>
</dbReference>
<dbReference type="InterPro" id="IPR040185">
    <property type="entry name" value="Far11/STRP"/>
</dbReference>
<keyword evidence="3" id="KW-0812">Transmembrane</keyword>
<name>A0A1B0D8T3_PHLPP</name>
<dbReference type="EMBL" id="AJVK01027711">
    <property type="status" value="NOT_ANNOTATED_CDS"/>
    <property type="molecule type" value="Genomic_DNA"/>
</dbReference>
<feature type="chain" id="PRO_5043433521" description="ER membrane protein complex subunit 7 beta-sandwich domain-containing protein" evidence="4">
    <location>
        <begin position="21"/>
        <end position="910"/>
    </location>
</feature>
<evidence type="ECO:0000256" key="1">
    <source>
        <dbReference type="ARBA" id="ARBA00007062"/>
    </source>
</evidence>
<evidence type="ECO:0000259" key="5">
    <source>
        <dbReference type="SMART" id="SM01292"/>
    </source>
</evidence>
<feature type="transmembrane region" description="Helical" evidence="3">
    <location>
        <begin position="152"/>
        <end position="171"/>
    </location>
</feature>
<dbReference type="Pfam" id="PF07923">
    <property type="entry name" value="N1221"/>
    <property type="match status" value="1"/>
</dbReference>
<keyword evidence="3" id="KW-1133">Transmembrane helix</keyword>
<dbReference type="InterPro" id="IPR019008">
    <property type="entry name" value="Beta_sandwich_EMC7"/>
</dbReference>
<dbReference type="VEuPathDB" id="VectorBase:PPAPM1_005192"/>
<accession>A0A1B0D8T3</accession>
<organism evidence="7 8">
    <name type="scientific">Phlebotomus papatasi</name>
    <name type="common">Sandfly</name>
    <dbReference type="NCBI Taxonomy" id="29031"/>
    <lineage>
        <taxon>Eukaryota</taxon>
        <taxon>Metazoa</taxon>
        <taxon>Ecdysozoa</taxon>
        <taxon>Arthropoda</taxon>
        <taxon>Hexapoda</taxon>
        <taxon>Insecta</taxon>
        <taxon>Pterygota</taxon>
        <taxon>Neoptera</taxon>
        <taxon>Endopterygota</taxon>
        <taxon>Diptera</taxon>
        <taxon>Nematocera</taxon>
        <taxon>Psychodoidea</taxon>
        <taxon>Psychodidae</taxon>
        <taxon>Phlebotomus</taxon>
        <taxon>Phlebotomus</taxon>
    </lineage>
</organism>
<dbReference type="PANTHER" id="PTHR13239">
    <property type="entry name" value="PROTEIN REQUIRED FOR HYPHAL ANASTOMOSIS HAM-2"/>
    <property type="match status" value="1"/>
</dbReference>
<dbReference type="EnsemblMetazoa" id="PPAI003956-RA">
    <property type="protein sequence ID" value="PPAI003956-PA"/>
    <property type="gene ID" value="PPAI003956"/>
</dbReference>
<feature type="domain" description="Far11/STRP N-terminal" evidence="5">
    <location>
        <begin position="290"/>
        <end position="533"/>
    </location>
</feature>
<feature type="region of interest" description="Disordered" evidence="2">
    <location>
        <begin position="501"/>
        <end position="594"/>
    </location>
</feature>
<dbReference type="GO" id="GO:0007010">
    <property type="term" value="P:cytoskeleton organization"/>
    <property type="evidence" value="ECO:0007669"/>
    <property type="project" value="TreeGrafter"/>
</dbReference>
<dbReference type="InterPro" id="IPR013784">
    <property type="entry name" value="Carb-bd-like_fold"/>
</dbReference>
<evidence type="ECO:0000259" key="6">
    <source>
        <dbReference type="SMART" id="SM01293"/>
    </source>
</evidence>
<reference evidence="7" key="1">
    <citation type="submission" date="2022-08" db="UniProtKB">
        <authorList>
            <consortium name="EnsemblMetazoa"/>
        </authorList>
    </citation>
    <scope>IDENTIFICATION</scope>
    <source>
        <strain evidence="7">Israel</strain>
    </source>
</reference>
<evidence type="ECO:0000313" key="8">
    <source>
        <dbReference type="Proteomes" id="UP000092462"/>
    </source>
</evidence>
<feature type="compositionally biased region" description="Polar residues" evidence="2">
    <location>
        <begin position="564"/>
        <end position="588"/>
    </location>
</feature>
<comment type="similarity">
    <text evidence="1">Belongs to the STRIP family.</text>
</comment>
<keyword evidence="3" id="KW-0472">Membrane</keyword>
<dbReference type="GO" id="GO:0005829">
    <property type="term" value="C:cytosol"/>
    <property type="evidence" value="ECO:0007669"/>
    <property type="project" value="TreeGrafter"/>
</dbReference>
<evidence type="ECO:0000313" key="7">
    <source>
        <dbReference type="EnsemblMetazoa" id="PPAI003956-PA"/>
    </source>
</evidence>
<dbReference type="Pfam" id="PF11882">
    <property type="entry name" value="DUF3402"/>
    <property type="match status" value="2"/>
</dbReference>
<evidence type="ECO:0000256" key="2">
    <source>
        <dbReference type="SAM" id="MobiDB-lite"/>
    </source>
</evidence>
<evidence type="ECO:0000256" key="3">
    <source>
        <dbReference type="SAM" id="Phobius"/>
    </source>
</evidence>
<proteinExistence type="inferred from homology"/>
<dbReference type="InterPro" id="IPR021819">
    <property type="entry name" value="Far11/STRP_C"/>
</dbReference>
<dbReference type="VEuPathDB" id="VectorBase:PPAPM1_010773"/>
<feature type="compositionally biased region" description="Basic residues" evidence="2">
    <location>
        <begin position="519"/>
        <end position="528"/>
    </location>
</feature>
<dbReference type="SUPFAM" id="SSF49452">
    <property type="entry name" value="Starch-binding domain-like"/>
    <property type="match status" value="1"/>
</dbReference>
<dbReference type="Gene3D" id="2.60.40.1120">
    <property type="entry name" value="Carboxypeptidase-like, regulatory domain"/>
    <property type="match status" value="1"/>
</dbReference>
<dbReference type="VEuPathDB" id="VectorBase:PPAI003956"/>
<protein>
    <recommendedName>
        <fullName evidence="9">ER membrane protein complex subunit 7 beta-sandwich domain-containing protein</fullName>
    </recommendedName>
</protein>
<dbReference type="AlphaFoldDB" id="A0A1B0D8T3"/>
<keyword evidence="8" id="KW-1185">Reference proteome</keyword>
<dbReference type="GO" id="GO:0030246">
    <property type="term" value="F:carbohydrate binding"/>
    <property type="evidence" value="ECO:0007669"/>
    <property type="project" value="InterPro"/>
</dbReference>
<dbReference type="Proteomes" id="UP000092462">
    <property type="component" value="Unassembled WGS sequence"/>
</dbReference>
<keyword evidence="4" id="KW-0732">Signal</keyword>
<evidence type="ECO:0000256" key="4">
    <source>
        <dbReference type="SAM" id="SignalP"/>
    </source>
</evidence>
<dbReference type="EMBL" id="AJVK01027712">
    <property type="status" value="NOT_ANNOTATED_CDS"/>
    <property type="molecule type" value="Genomic_DNA"/>
</dbReference>
<dbReference type="EMBL" id="AJVK01027713">
    <property type="status" value="NOT_ANNOTATED_CDS"/>
    <property type="molecule type" value="Genomic_DNA"/>
</dbReference>
<dbReference type="InterPro" id="IPR012486">
    <property type="entry name" value="Far11/STRP_N"/>
</dbReference>
<feature type="domain" description="Far11/STRP C-terminal" evidence="6">
    <location>
        <begin position="643"/>
        <end position="910"/>
    </location>
</feature>
<dbReference type="SMART" id="SM01293">
    <property type="entry name" value="DUF3402"/>
    <property type="match status" value="1"/>
</dbReference>